<keyword evidence="1" id="KW-0812">Transmembrane</keyword>
<sequence>MSNKIKILLGIILVEIMAIAFSISIQSKQTSLNDNSLQQFAILDSTGVHRFIFGKNTLERNEVGTWIVNQKYTADAPLIRQLFQVLAKIEIKKPVSDNMKKEIAEQFKTQGIDIQILKEGKTVQSFKMLDIERECIVQKPDGEAFVIYVPGYNISLSEVFKLSEGDWRAKTVISSSFFGVKKIALTYTEKPQESFVIERDSTFFKVQGISKLDSNMVGNYVDAYKNIRVFSFLDKPAMKDSLLKTQPYCIIEVEDIDKSKNNSIKVFTDKKQLFGILGKTEELVELEPRYFTRFFVRKKDFAK</sequence>
<keyword evidence="1" id="KW-0472">Membrane</keyword>
<dbReference type="AlphaFoldDB" id="A0A1I2C361"/>
<dbReference type="Proteomes" id="UP000199513">
    <property type="component" value="Unassembled WGS sequence"/>
</dbReference>
<feature type="transmembrane region" description="Helical" evidence="1">
    <location>
        <begin position="7"/>
        <end position="25"/>
    </location>
</feature>
<evidence type="ECO:0000313" key="3">
    <source>
        <dbReference type="Proteomes" id="UP000199513"/>
    </source>
</evidence>
<proteinExistence type="predicted"/>
<evidence type="ECO:0000256" key="1">
    <source>
        <dbReference type="SAM" id="Phobius"/>
    </source>
</evidence>
<gene>
    <name evidence="2" type="ORF">SAMN04488541_100455</name>
</gene>
<dbReference type="RefSeq" id="WP_091539891.1">
    <property type="nucleotide sequence ID" value="NZ_FONY01000004.1"/>
</dbReference>
<protein>
    <recommendedName>
        <fullName evidence="4">DUF4340 domain-containing protein</fullName>
    </recommendedName>
</protein>
<reference evidence="2 3" key="1">
    <citation type="submission" date="2016-10" db="EMBL/GenBank/DDBJ databases">
        <authorList>
            <person name="de Groot N.N."/>
        </authorList>
    </citation>
    <scope>NUCLEOTIDE SEQUENCE [LARGE SCALE GENOMIC DNA]</scope>
    <source>
        <strain>GEY</strain>
        <strain evidence="3">DSM 9560</strain>
    </source>
</reference>
<evidence type="ECO:0000313" key="2">
    <source>
        <dbReference type="EMBL" id="SFE62618.1"/>
    </source>
</evidence>
<name>A0A1I2C361_9BACT</name>
<keyword evidence="1" id="KW-1133">Transmembrane helix</keyword>
<dbReference type="STRING" id="1003.SAMN04488541_100455"/>
<dbReference type="EMBL" id="FONY01000004">
    <property type="protein sequence ID" value="SFE62618.1"/>
    <property type="molecule type" value="Genomic_DNA"/>
</dbReference>
<organism evidence="2 3">
    <name type="scientific">Thermoflexibacter ruber</name>
    <dbReference type="NCBI Taxonomy" id="1003"/>
    <lineage>
        <taxon>Bacteria</taxon>
        <taxon>Pseudomonadati</taxon>
        <taxon>Bacteroidota</taxon>
        <taxon>Cytophagia</taxon>
        <taxon>Cytophagales</taxon>
        <taxon>Thermoflexibacteraceae</taxon>
        <taxon>Thermoflexibacter</taxon>
    </lineage>
</organism>
<dbReference type="OrthoDB" id="976966at2"/>
<keyword evidence="3" id="KW-1185">Reference proteome</keyword>
<accession>A0A1I2C361</accession>
<evidence type="ECO:0008006" key="4">
    <source>
        <dbReference type="Google" id="ProtNLM"/>
    </source>
</evidence>